<dbReference type="PROSITE" id="PS51683">
    <property type="entry name" value="SAM_OMT_II"/>
    <property type="match status" value="1"/>
</dbReference>
<dbReference type="OMA" id="KGRPRWF"/>
<dbReference type="PANTHER" id="PTHR43712">
    <property type="entry name" value="PUTATIVE (AFU_ORTHOLOGUE AFUA_4G14580)-RELATED"/>
    <property type="match status" value="1"/>
</dbReference>
<reference evidence="8" key="4">
    <citation type="journal article" date="2022" name="Microb. Genom.">
        <title>A global pangenome for the wheat fungal pathogen Pyrenophora tritici-repentis and prediction of effector protein structural homology.</title>
        <authorList>
            <person name="Moolhuijzen P.M."/>
            <person name="See P.T."/>
            <person name="Shi G."/>
            <person name="Powell H.R."/>
            <person name="Cockram J."/>
            <person name="Jorgensen L.N."/>
            <person name="Benslimane H."/>
            <person name="Strelkov S.E."/>
            <person name="Turner J."/>
            <person name="Liu Z."/>
            <person name="Moffat C.S."/>
        </authorList>
    </citation>
    <scope>NUCLEOTIDE SEQUENCE [LARGE SCALE GENOMIC DNA]</scope>
</reference>
<dbReference type="GO" id="GO:0008171">
    <property type="term" value="F:O-methyltransferase activity"/>
    <property type="evidence" value="ECO:0007669"/>
    <property type="project" value="InterPro"/>
</dbReference>
<dbReference type="SUPFAM" id="SSF53335">
    <property type="entry name" value="S-adenosyl-L-methionine-dependent methyltransferases"/>
    <property type="match status" value="1"/>
</dbReference>
<feature type="domain" description="O-methyltransferase C-terminal" evidence="4">
    <location>
        <begin position="236"/>
        <end position="382"/>
    </location>
</feature>
<dbReference type="EMBL" id="NRDI02000022">
    <property type="protein sequence ID" value="KAI1509038.1"/>
    <property type="molecule type" value="Genomic_DNA"/>
</dbReference>
<dbReference type="GO" id="GO:0032259">
    <property type="term" value="P:methylation"/>
    <property type="evidence" value="ECO:0007669"/>
    <property type="project" value="UniProtKB-KW"/>
</dbReference>
<dbReference type="Pfam" id="PF00891">
    <property type="entry name" value="Methyltransf_2"/>
    <property type="match status" value="1"/>
</dbReference>
<dbReference type="Proteomes" id="UP000245464">
    <property type="component" value="Chromosome 10"/>
</dbReference>
<dbReference type="InterPro" id="IPR016461">
    <property type="entry name" value="COMT-like"/>
</dbReference>
<keyword evidence="3" id="KW-0949">S-adenosyl-L-methionine</keyword>
<dbReference type="OrthoDB" id="1606438at2759"/>
<dbReference type="PIRSF" id="PIRSF005739">
    <property type="entry name" value="O-mtase"/>
    <property type="match status" value="1"/>
</dbReference>
<dbReference type="InterPro" id="IPR029063">
    <property type="entry name" value="SAM-dependent_MTases_sf"/>
</dbReference>
<dbReference type="SUPFAM" id="SSF46785">
    <property type="entry name" value="Winged helix' DNA-binding domain"/>
    <property type="match status" value="1"/>
</dbReference>
<evidence type="ECO:0000313" key="6">
    <source>
        <dbReference type="EMBL" id="KAF7565084.1"/>
    </source>
</evidence>
<protein>
    <submittedName>
        <fullName evidence="7">O-methyltransferase</fullName>
    </submittedName>
</protein>
<sequence length="403" mass="44984">MAADQTPSKAALSLLDNIAQLSDGFKNGSPGAREGLLDACRSLITEVSHPSENMLQLLWAQPAHLNILWMSVEVKLFQAMQEIPETGASTAEIASKCDKNVDPVIVGRMLRHLSAMGTVRETGPGIFANTPTSSAFAEHSYQDSILYIAENFQPVHQSMKSYFEQRDWKCPDSGIDAPFQHTYNCKGSHYFEYFQQEPEIGRRFASMMNMWSKGRPRWFNKDYYPVQDRLISGADQDAPFLVDVGGGSGHDIEGLREAFEGQLPGSLILQDRPEIVQLAKLGAGAEAMAHDFMAEQPVKGARAYYLHSIIQDWNDDVNTEILNAIVPAMKKGYSKILINDFVVPSQGAHWAQTCLDWELMGSLGARHRTEEEHKKMYEGAGLKMIGIWRHPHSLDSLIELELA</sequence>
<gene>
    <name evidence="7" type="ORF">Ptr86124_011994</name>
    <name evidence="6" type="ORF">PtrM4_045180</name>
</gene>
<reference evidence="7" key="2">
    <citation type="submission" date="2021-05" db="EMBL/GenBank/DDBJ databases">
        <authorList>
            <person name="Moolhuijzen P.M."/>
            <person name="Moffat C.S."/>
        </authorList>
    </citation>
    <scope>NUCLEOTIDE SEQUENCE</scope>
    <source>
        <strain evidence="7">86-124</strain>
    </source>
</reference>
<keyword evidence="1 6" id="KW-0489">Methyltransferase</keyword>
<dbReference type="InterPro" id="IPR012967">
    <property type="entry name" value="COMT_dimerisation"/>
</dbReference>
<feature type="domain" description="O-methyltransferase dimerisation" evidence="5">
    <location>
        <begin position="67"/>
        <end position="137"/>
    </location>
</feature>
<keyword evidence="2 6" id="KW-0808">Transferase</keyword>
<dbReference type="PANTHER" id="PTHR43712:SF17">
    <property type="entry name" value="O-METHYLTRANSFERASE"/>
    <property type="match status" value="1"/>
</dbReference>
<evidence type="ECO:0000256" key="2">
    <source>
        <dbReference type="ARBA" id="ARBA00022679"/>
    </source>
</evidence>
<dbReference type="InterPro" id="IPR036388">
    <property type="entry name" value="WH-like_DNA-bd_sf"/>
</dbReference>
<keyword evidence="8" id="KW-1185">Reference proteome</keyword>
<evidence type="ECO:0000256" key="3">
    <source>
        <dbReference type="ARBA" id="ARBA00022691"/>
    </source>
</evidence>
<reference evidence="6" key="1">
    <citation type="journal article" date="2018" name="BMC Genomics">
        <title>Comparative genomics of the wheat fungal pathogen Pyrenophora tritici-repentis reveals chromosomal variations and genome plasticity.</title>
        <authorList>
            <person name="Moolhuijzen P."/>
            <person name="See P.T."/>
            <person name="Hane J.K."/>
            <person name="Shi G."/>
            <person name="Liu Z."/>
            <person name="Oliver R.P."/>
            <person name="Moffat C.S."/>
        </authorList>
    </citation>
    <scope>NUCLEOTIDE SEQUENCE [LARGE SCALE GENOMIC DNA]</scope>
    <source>
        <strain evidence="6">M4</strain>
    </source>
</reference>
<dbReference type="GO" id="GO:0046983">
    <property type="term" value="F:protein dimerization activity"/>
    <property type="evidence" value="ECO:0007669"/>
    <property type="project" value="InterPro"/>
</dbReference>
<name>A0A2W1EDJ3_9PLEO</name>
<evidence type="ECO:0000313" key="8">
    <source>
        <dbReference type="Proteomes" id="UP000249757"/>
    </source>
</evidence>
<dbReference type="Gene3D" id="1.10.10.10">
    <property type="entry name" value="Winged helix-like DNA-binding domain superfamily/Winged helix DNA-binding domain"/>
    <property type="match status" value="1"/>
</dbReference>
<comment type="caution">
    <text evidence="7">The sequence shown here is derived from an EMBL/GenBank/DDBJ whole genome shotgun (WGS) entry which is preliminary data.</text>
</comment>
<evidence type="ECO:0000259" key="5">
    <source>
        <dbReference type="Pfam" id="PF08100"/>
    </source>
</evidence>
<reference evidence="7" key="3">
    <citation type="journal article" date="2022" name="bioRxiv">
        <title>A global pangenome for the wheat fungal pathogen Pyrenophora tritici-repentis and prediction of effector protein structural homology.</title>
        <authorList>
            <person name="Moolhuijzen P."/>
            <person name="See P.T."/>
            <person name="Shi G."/>
            <person name="Powell H.R."/>
            <person name="Cockram J."/>
            <person name="Jorgensen L.N."/>
            <person name="Benslimane H."/>
            <person name="Strelkov S.E."/>
            <person name="Turner J."/>
            <person name="Liu Z."/>
            <person name="Moffat C.S."/>
        </authorList>
    </citation>
    <scope>NUCLEOTIDE SEQUENCE</scope>
    <source>
        <strain evidence="7">86-124</strain>
    </source>
</reference>
<evidence type="ECO:0000313" key="7">
    <source>
        <dbReference type="EMBL" id="KAI1509038.1"/>
    </source>
</evidence>
<dbReference type="Pfam" id="PF08100">
    <property type="entry name" value="Dimerisation"/>
    <property type="match status" value="1"/>
</dbReference>
<dbReference type="EMBL" id="NQIK02000010">
    <property type="protein sequence ID" value="KAF7565084.1"/>
    <property type="molecule type" value="Genomic_DNA"/>
</dbReference>
<evidence type="ECO:0000259" key="4">
    <source>
        <dbReference type="Pfam" id="PF00891"/>
    </source>
</evidence>
<organism evidence="7 8">
    <name type="scientific">Pyrenophora tritici-repentis</name>
    <dbReference type="NCBI Taxonomy" id="45151"/>
    <lineage>
        <taxon>Eukaryota</taxon>
        <taxon>Fungi</taxon>
        <taxon>Dikarya</taxon>
        <taxon>Ascomycota</taxon>
        <taxon>Pezizomycotina</taxon>
        <taxon>Dothideomycetes</taxon>
        <taxon>Pleosporomycetidae</taxon>
        <taxon>Pleosporales</taxon>
        <taxon>Pleosporineae</taxon>
        <taxon>Pleosporaceae</taxon>
        <taxon>Pyrenophora</taxon>
    </lineage>
</organism>
<dbReference type="InterPro" id="IPR001077">
    <property type="entry name" value="COMT_C"/>
</dbReference>
<proteinExistence type="predicted"/>
<accession>A0A2W1EDJ3</accession>
<dbReference type="Gene3D" id="3.40.50.150">
    <property type="entry name" value="Vaccinia Virus protein VP39"/>
    <property type="match status" value="1"/>
</dbReference>
<dbReference type="AlphaFoldDB" id="A0A2W1EDJ3"/>
<dbReference type="Proteomes" id="UP000249757">
    <property type="component" value="Unassembled WGS sequence"/>
</dbReference>
<dbReference type="InterPro" id="IPR036390">
    <property type="entry name" value="WH_DNA-bd_sf"/>
</dbReference>
<evidence type="ECO:0000256" key="1">
    <source>
        <dbReference type="ARBA" id="ARBA00022603"/>
    </source>
</evidence>